<comment type="function">
    <text evidence="10">Catalyzes the conversion of D-serine to pyruvate and ammonia. May play a role in D-serine detoxification.</text>
</comment>
<dbReference type="PANTHER" id="PTHR28004:SF2">
    <property type="entry name" value="D-SERINE DEHYDRATASE"/>
    <property type="match status" value="1"/>
</dbReference>
<comment type="cofactor">
    <cofactor evidence="1">
        <name>pyridoxal 5'-phosphate</name>
        <dbReference type="ChEBI" id="CHEBI:597326"/>
    </cofactor>
</comment>
<dbReference type="Pfam" id="PF01168">
    <property type="entry name" value="Ala_racemase_N"/>
    <property type="match status" value="1"/>
</dbReference>
<keyword evidence="7" id="KW-0663">Pyridoxal phosphate</keyword>
<feature type="domain" description="D-serine dehydratase-like" evidence="14">
    <location>
        <begin position="298"/>
        <end position="399"/>
    </location>
</feature>
<dbReference type="HOGENOM" id="CLU_031639_0_0_1"/>
<evidence type="ECO:0000313" key="15">
    <source>
        <dbReference type="EMBL" id="EMG45919.1"/>
    </source>
</evidence>
<dbReference type="GO" id="GO:0008721">
    <property type="term" value="F:D-serine ammonia-lyase activity"/>
    <property type="evidence" value="ECO:0007669"/>
    <property type="project" value="UniProtKB-EC"/>
</dbReference>
<evidence type="ECO:0000256" key="10">
    <source>
        <dbReference type="ARBA" id="ARBA00055764"/>
    </source>
</evidence>
<evidence type="ECO:0000256" key="8">
    <source>
        <dbReference type="ARBA" id="ARBA00023239"/>
    </source>
</evidence>
<evidence type="ECO:0000256" key="4">
    <source>
        <dbReference type="ARBA" id="ARBA00022575"/>
    </source>
</evidence>
<evidence type="ECO:0000256" key="7">
    <source>
        <dbReference type="ARBA" id="ARBA00022898"/>
    </source>
</evidence>
<evidence type="ECO:0000256" key="5">
    <source>
        <dbReference type="ARBA" id="ARBA00022723"/>
    </source>
</evidence>
<dbReference type="OrthoDB" id="20198at2759"/>
<dbReference type="InterPro" id="IPR001608">
    <property type="entry name" value="Ala_racemase_N"/>
</dbReference>
<comment type="cofactor">
    <cofactor evidence="2">
        <name>Zn(2+)</name>
        <dbReference type="ChEBI" id="CHEBI:29105"/>
    </cofactor>
</comment>
<evidence type="ECO:0000256" key="2">
    <source>
        <dbReference type="ARBA" id="ARBA00001947"/>
    </source>
</evidence>
<dbReference type="EC" id="4.3.1.18" evidence="11"/>
<dbReference type="Pfam" id="PF14031">
    <property type="entry name" value="D-ser_dehydrat"/>
    <property type="match status" value="1"/>
</dbReference>
<dbReference type="InterPro" id="IPR051466">
    <property type="entry name" value="D-amino_acid_metab_enzyme"/>
</dbReference>
<keyword evidence="16" id="KW-1185">Reference proteome</keyword>
<dbReference type="GO" id="GO:0009636">
    <property type="term" value="P:response to toxic substance"/>
    <property type="evidence" value="ECO:0007669"/>
    <property type="project" value="UniProtKB-KW"/>
</dbReference>
<evidence type="ECO:0000313" key="16">
    <source>
        <dbReference type="Proteomes" id="UP000011777"/>
    </source>
</evidence>
<sequence>MPFPYEYNPIADKQKLVDEYVGKTISDLPTPSLIINKTKYTSNCQHMINNAKSLGVKLRVHVKTHKTYEGTELQLGQFTDRIVVSTMMEAWNIVKSDKINDIHYSLPVVRSSIPQYADFANHVEKFSLMLDDKDQVDALVAYRQKHKDVKPWSVFVKVDQGTHRAGLEVGDSELASLIAKLLDPEVKQHVQLYGFYCHAGNSYGVNSESSARDMLIDEIKQANNAAKLARKIDPDVKLILSVGATPTAHASESLTQDELIKKLDGDEIFGELELHAGNYPCCDLQQLATQCVQAKDISLTVLAEVVSTYPNRQDHTPGEQLINAGVLSLARESSAFEGFGHVVKPSGYGDWFVGKISQEHGVLYPQRDCKFFPYGTKLRIIPQHSCIAAANFPYYFIVGEDDETVVDVWVPFRAW</sequence>
<dbReference type="InterPro" id="IPR026956">
    <property type="entry name" value="D-ser_dehydrat-like_dom"/>
</dbReference>
<dbReference type="eggNOG" id="ENOG502QRZ0">
    <property type="taxonomic scope" value="Eukaryota"/>
</dbReference>
<dbReference type="EMBL" id="AOGT01002282">
    <property type="protein sequence ID" value="EMG45919.1"/>
    <property type="molecule type" value="Genomic_DNA"/>
</dbReference>
<dbReference type="FunFam" id="3.20.20.10:FF:000016">
    <property type="entry name" value="D-serine dehydratase"/>
    <property type="match status" value="1"/>
</dbReference>
<comment type="catalytic activity">
    <reaction evidence="9">
        <text>D-serine = pyruvate + NH4(+)</text>
        <dbReference type="Rhea" id="RHEA:13977"/>
        <dbReference type="ChEBI" id="CHEBI:15361"/>
        <dbReference type="ChEBI" id="CHEBI:28938"/>
        <dbReference type="ChEBI" id="CHEBI:35247"/>
        <dbReference type="EC" id="4.3.1.18"/>
    </reaction>
    <physiologicalReaction direction="left-to-right" evidence="9">
        <dbReference type="Rhea" id="RHEA:13978"/>
    </physiologicalReaction>
</comment>
<evidence type="ECO:0000256" key="12">
    <source>
        <dbReference type="ARBA" id="ARBA00069616"/>
    </source>
</evidence>
<proteinExistence type="inferred from homology"/>
<dbReference type="InterPro" id="IPR029066">
    <property type="entry name" value="PLP-binding_barrel"/>
</dbReference>
<dbReference type="OMA" id="WPRFYGW"/>
<dbReference type="Proteomes" id="UP000011777">
    <property type="component" value="Unassembled WGS sequence"/>
</dbReference>
<dbReference type="InterPro" id="IPR042208">
    <property type="entry name" value="D-ser_dehydrat-like_sf"/>
</dbReference>
<dbReference type="STRING" id="1245528.M3JU76"/>
<dbReference type="SMART" id="SM01119">
    <property type="entry name" value="D-ser_dehydrat"/>
    <property type="match status" value="1"/>
</dbReference>
<keyword evidence="4" id="KW-0216">Detoxification</keyword>
<dbReference type="PANTHER" id="PTHR28004">
    <property type="entry name" value="ZGC:162816-RELATED"/>
    <property type="match status" value="1"/>
</dbReference>
<gene>
    <name evidence="15" type="ORF">G210_3871</name>
</gene>
<accession>M3JU76</accession>
<comment type="similarity">
    <text evidence="3">Belongs to the DSD1 family.</text>
</comment>
<evidence type="ECO:0000256" key="3">
    <source>
        <dbReference type="ARBA" id="ARBA00005323"/>
    </source>
</evidence>
<name>M3JU76_CANMX</name>
<evidence type="ECO:0000256" key="11">
    <source>
        <dbReference type="ARBA" id="ARBA00066349"/>
    </source>
</evidence>
<keyword evidence="8" id="KW-0456">Lyase</keyword>
<comment type="caution">
    <text evidence="15">The sequence shown here is derived from an EMBL/GenBank/DDBJ whole genome shotgun (WGS) entry which is preliminary data.</text>
</comment>
<evidence type="ECO:0000256" key="9">
    <source>
        <dbReference type="ARBA" id="ARBA00051198"/>
    </source>
</evidence>
<dbReference type="SUPFAM" id="SSF51419">
    <property type="entry name" value="PLP-binding barrel"/>
    <property type="match status" value="1"/>
</dbReference>
<evidence type="ECO:0000256" key="13">
    <source>
        <dbReference type="ARBA" id="ARBA00075219"/>
    </source>
</evidence>
<reference evidence="15 16" key="1">
    <citation type="submission" date="2013-02" db="EMBL/GenBank/DDBJ databases">
        <title>Genome sequence of Candida maltosa Xu316, a potential industrial strain for xylitol and ethanol production.</title>
        <authorList>
            <person name="Yu J."/>
            <person name="Wang Q."/>
            <person name="Geng X."/>
            <person name="Bao W."/>
            <person name="He P."/>
            <person name="Cai J."/>
        </authorList>
    </citation>
    <scope>NUCLEOTIDE SEQUENCE [LARGE SCALE GENOMIC DNA]</scope>
    <source>
        <strain evidence="16">Xu316</strain>
    </source>
</reference>
<dbReference type="Gene3D" id="2.40.37.20">
    <property type="entry name" value="D-serine dehydratase-like domain"/>
    <property type="match status" value="1"/>
</dbReference>
<dbReference type="Gene3D" id="3.20.20.10">
    <property type="entry name" value="Alanine racemase"/>
    <property type="match status" value="1"/>
</dbReference>
<evidence type="ECO:0000259" key="14">
    <source>
        <dbReference type="SMART" id="SM01119"/>
    </source>
</evidence>
<keyword evidence="5" id="KW-0479">Metal-binding</keyword>
<dbReference type="AlphaFoldDB" id="M3JU76"/>
<evidence type="ECO:0000256" key="6">
    <source>
        <dbReference type="ARBA" id="ARBA00022833"/>
    </source>
</evidence>
<evidence type="ECO:0000256" key="1">
    <source>
        <dbReference type="ARBA" id="ARBA00001933"/>
    </source>
</evidence>
<protein>
    <recommendedName>
        <fullName evidence="12">D-serine dehydratase</fullName>
        <ecNumber evidence="11">4.3.1.18</ecNumber>
    </recommendedName>
    <alternativeName>
        <fullName evidence="13">D-serine deaminase</fullName>
    </alternativeName>
</protein>
<keyword evidence="6" id="KW-0862">Zinc</keyword>
<dbReference type="GO" id="GO:0036088">
    <property type="term" value="P:D-serine catabolic process"/>
    <property type="evidence" value="ECO:0007669"/>
    <property type="project" value="TreeGrafter"/>
</dbReference>
<dbReference type="GO" id="GO:0046872">
    <property type="term" value="F:metal ion binding"/>
    <property type="evidence" value="ECO:0007669"/>
    <property type="project" value="UniProtKB-KW"/>
</dbReference>
<organism evidence="15 16">
    <name type="scientific">Candida maltosa (strain Xu316)</name>
    <name type="common">Yeast</name>
    <dbReference type="NCBI Taxonomy" id="1245528"/>
    <lineage>
        <taxon>Eukaryota</taxon>
        <taxon>Fungi</taxon>
        <taxon>Dikarya</taxon>
        <taxon>Ascomycota</taxon>
        <taxon>Saccharomycotina</taxon>
        <taxon>Pichiomycetes</taxon>
        <taxon>Debaryomycetaceae</taxon>
        <taxon>Candida/Lodderomyces clade</taxon>
        <taxon>Candida</taxon>
    </lineage>
</organism>